<dbReference type="HOGENOM" id="CLU_2154311_0_0_7"/>
<dbReference type="AlphaFoldDB" id="Q6ALH8"/>
<dbReference type="Proteomes" id="UP000000602">
    <property type="component" value="Chromosome"/>
</dbReference>
<dbReference type="KEGG" id="dps:DP2068"/>
<keyword evidence="2" id="KW-1185">Reference proteome</keyword>
<name>Q6ALH8_DESPS</name>
<organism evidence="1 2">
    <name type="scientific">Desulfotalea psychrophila (strain LSv54 / DSM 12343)</name>
    <dbReference type="NCBI Taxonomy" id="177439"/>
    <lineage>
        <taxon>Bacteria</taxon>
        <taxon>Pseudomonadati</taxon>
        <taxon>Thermodesulfobacteriota</taxon>
        <taxon>Desulfobulbia</taxon>
        <taxon>Desulfobulbales</taxon>
        <taxon>Desulfocapsaceae</taxon>
        <taxon>Desulfotalea</taxon>
    </lineage>
</organism>
<proteinExistence type="predicted"/>
<accession>Q6ALH8</accession>
<evidence type="ECO:0000313" key="2">
    <source>
        <dbReference type="Proteomes" id="UP000000602"/>
    </source>
</evidence>
<dbReference type="EMBL" id="CR522870">
    <property type="protein sequence ID" value="CAG36797.1"/>
    <property type="molecule type" value="Genomic_DNA"/>
</dbReference>
<evidence type="ECO:0000313" key="1">
    <source>
        <dbReference type="EMBL" id="CAG36797.1"/>
    </source>
</evidence>
<protein>
    <submittedName>
        <fullName evidence="1">Uncharacterized protein</fullName>
    </submittedName>
</protein>
<sequence length="111" mass="11958">MGLGRAVQPLCHAPSFQRVGVTTVLGWRRWAGQDELLAAPRSPFASLAKAETRVRIGNWAGAAWGAKGGMLPPLASVAGKPRSGDYHQIQETRSRVVMPICYNDKLSPCAM</sequence>
<gene>
    <name evidence="1" type="ordered locus">DP2068</name>
</gene>
<reference evidence="2" key="1">
    <citation type="journal article" date="2004" name="Environ. Microbiol.">
        <title>The genome of Desulfotalea psychrophila, a sulfate-reducing bacterium from permanently cold Arctic sediments.</title>
        <authorList>
            <person name="Rabus R."/>
            <person name="Ruepp A."/>
            <person name="Frickey T."/>
            <person name="Rattei T."/>
            <person name="Fartmann B."/>
            <person name="Stark M."/>
            <person name="Bauer M."/>
            <person name="Zibat A."/>
            <person name="Lombardot T."/>
            <person name="Becker I."/>
            <person name="Amann J."/>
            <person name="Gellner K."/>
            <person name="Teeling H."/>
            <person name="Leuschner W.D."/>
            <person name="Gloeckner F.-O."/>
            <person name="Lupas A.N."/>
            <person name="Amann R."/>
            <person name="Klenk H.-P."/>
        </authorList>
    </citation>
    <scope>NUCLEOTIDE SEQUENCE [LARGE SCALE GENOMIC DNA]</scope>
    <source>
        <strain evidence="2">DSM 12343 / LSv54</strain>
    </source>
</reference>